<evidence type="ECO:0000313" key="4">
    <source>
        <dbReference type="EMBL" id="KAL0260217.1"/>
    </source>
</evidence>
<dbReference type="PANTHER" id="PTHR31642">
    <property type="entry name" value="TRICHOTHECENE 3-O-ACETYLTRANSFERASE"/>
    <property type="match status" value="1"/>
</dbReference>
<keyword evidence="5" id="KW-1185">Reference proteome</keyword>
<dbReference type="PANTHER" id="PTHR31642:SF310">
    <property type="entry name" value="FATTY ALCOHOL:CAFFEOYL-COA ACYLTRANSFERASE"/>
    <property type="match status" value="1"/>
</dbReference>
<evidence type="ECO:0000256" key="2">
    <source>
        <dbReference type="SAM" id="MobiDB-lite"/>
    </source>
</evidence>
<dbReference type="Gene3D" id="3.30.559.10">
    <property type="entry name" value="Chloramphenicol acetyltransferase-like domain"/>
    <property type="match status" value="2"/>
</dbReference>
<reference evidence="4 5" key="1">
    <citation type="submission" date="2024-02" db="EMBL/GenBank/DDBJ databases">
        <title>De novo assembly and annotation of 12 fungi associated with fruit tree decline syndrome in Ontario, Canada.</title>
        <authorList>
            <person name="Sulman M."/>
            <person name="Ellouze W."/>
            <person name="Ilyukhin E."/>
        </authorList>
    </citation>
    <scope>NUCLEOTIDE SEQUENCE [LARGE SCALE GENOMIC DNA]</scope>
    <source>
        <strain evidence="4 5">FDS-637</strain>
    </source>
</reference>
<dbReference type="GeneID" id="92007986"/>
<evidence type="ECO:0000313" key="5">
    <source>
        <dbReference type="Proteomes" id="UP001430584"/>
    </source>
</evidence>
<dbReference type="EMBL" id="JAJVCZ030000004">
    <property type="protein sequence ID" value="KAL0260217.1"/>
    <property type="molecule type" value="Genomic_DNA"/>
</dbReference>
<dbReference type="Pfam" id="PF22664">
    <property type="entry name" value="TRI-like_N"/>
    <property type="match status" value="1"/>
</dbReference>
<keyword evidence="1" id="KW-0808">Transferase</keyword>
<accession>A0ABR3CHV6</accession>
<feature type="compositionally biased region" description="Low complexity" evidence="2">
    <location>
        <begin position="359"/>
        <end position="383"/>
    </location>
</feature>
<evidence type="ECO:0000259" key="3">
    <source>
        <dbReference type="Pfam" id="PF22664"/>
    </source>
</evidence>
<feature type="region of interest" description="Disordered" evidence="2">
    <location>
        <begin position="335"/>
        <end position="385"/>
    </location>
</feature>
<evidence type="ECO:0000256" key="1">
    <source>
        <dbReference type="ARBA" id="ARBA00022679"/>
    </source>
</evidence>
<dbReference type="InterPro" id="IPR054710">
    <property type="entry name" value="Tri101-like_N"/>
</dbReference>
<dbReference type="Proteomes" id="UP001430584">
    <property type="component" value="Unassembled WGS sequence"/>
</dbReference>
<feature type="domain" description="Trichothecene 3-O-acetyltransferase-like N-terminal" evidence="3">
    <location>
        <begin position="43"/>
        <end position="185"/>
    </location>
</feature>
<protein>
    <recommendedName>
        <fullName evidence="3">Trichothecene 3-O-acetyltransferase-like N-terminal domain-containing protein</fullName>
    </recommendedName>
</protein>
<gene>
    <name evidence="4" type="ORF">SLS55_003901</name>
</gene>
<proteinExistence type="predicted"/>
<dbReference type="InterPro" id="IPR050317">
    <property type="entry name" value="Plant_Fungal_Acyltransferase"/>
</dbReference>
<dbReference type="InterPro" id="IPR023213">
    <property type="entry name" value="CAT-like_dom_sf"/>
</dbReference>
<dbReference type="RefSeq" id="XP_066633246.1">
    <property type="nucleotide sequence ID" value="XM_066775365.1"/>
</dbReference>
<comment type="caution">
    <text evidence="4">The sequence shown here is derived from an EMBL/GenBank/DDBJ whole genome shotgun (WGS) entry which is preliminary data.</text>
</comment>
<organism evidence="4 5">
    <name type="scientific">Diplodia seriata</name>
    <dbReference type="NCBI Taxonomy" id="420778"/>
    <lineage>
        <taxon>Eukaryota</taxon>
        <taxon>Fungi</taxon>
        <taxon>Dikarya</taxon>
        <taxon>Ascomycota</taxon>
        <taxon>Pezizomycotina</taxon>
        <taxon>Dothideomycetes</taxon>
        <taxon>Dothideomycetes incertae sedis</taxon>
        <taxon>Botryosphaeriales</taxon>
        <taxon>Botryosphaeriaceae</taxon>
        <taxon>Diplodia</taxon>
    </lineage>
</organism>
<feature type="compositionally biased region" description="Low complexity" evidence="2">
    <location>
        <begin position="335"/>
        <end position="349"/>
    </location>
</feature>
<name>A0ABR3CHV6_9PEZI</name>
<sequence>MPHSKPSTKTVQIQVADLGLDPPEEVFPISVLDAVMRKISNPITLTYSLDEGADTDAIISNTCTGLQKLMKEYRFLAGCVHEDSKGNSYSRRTRDQTHFTVHIKDLRRTNYPSYSELSARHFPVSELENADLLPPTFTPFPELPADGSGIPCTLVQLNLIRGGLIIGLCVNHRFVDARGMDNILARWAEHTRPLFDATCAAPKPFDPAWLDRTPLMVPADTPAVDYRVPAVPSMRCMPDGVPLGAGVTPDQMESQIWHVPASKLKALKALASSPEVDDDDDGSWVSTNDCLTALMWRCITRSRLALHGIAPAAVPTDARPVALMNAIDVRAHVPTYPSTTTTTTASSPSPSSPSPSPSSPSSSPSSPTTTTSASSDTEPPSTAIGLPPAYPGNCVMFSHTTLPLRTLLAPFSPSTLRPIALAIRATVRLYRSPTLLRRATNWIASCPRGGVGSVDMNVDVVLGLDVIATSWRVLRAYERGDFGFGPLRALRWASAVFDGYCFFYPARRPGGGEGGVDEGVEVYLGLERGCMERLRGDGELGAWAEVRGG</sequence>